<evidence type="ECO:0000256" key="2">
    <source>
        <dbReference type="ARBA" id="ARBA00022630"/>
    </source>
</evidence>
<dbReference type="Pfam" id="PF01565">
    <property type="entry name" value="FAD_binding_4"/>
    <property type="match status" value="1"/>
</dbReference>
<dbReference type="InterPro" id="IPR016169">
    <property type="entry name" value="FAD-bd_PCMH_sub2"/>
</dbReference>
<comment type="cofactor">
    <cofactor evidence="1">
        <name>FAD</name>
        <dbReference type="ChEBI" id="CHEBI:57692"/>
    </cofactor>
</comment>
<dbReference type="EMBL" id="AP011776">
    <property type="protein sequence ID" value="BAL57469.1"/>
    <property type="molecule type" value="Genomic_DNA"/>
</dbReference>
<dbReference type="FunFam" id="1.10.45.10:FF:000001">
    <property type="entry name" value="D-lactate dehydrogenase mitochondrial"/>
    <property type="match status" value="1"/>
</dbReference>
<feature type="domain" description="FAD-binding PCMH-type" evidence="5">
    <location>
        <begin position="24"/>
        <end position="203"/>
    </location>
</feature>
<evidence type="ECO:0000256" key="1">
    <source>
        <dbReference type="ARBA" id="ARBA00001974"/>
    </source>
</evidence>
<accession>H5SMT3</accession>
<dbReference type="SUPFAM" id="SSF55103">
    <property type="entry name" value="FAD-linked oxidases, C-terminal domain"/>
    <property type="match status" value="1"/>
</dbReference>
<dbReference type="Gene3D" id="1.10.45.10">
    <property type="entry name" value="Vanillyl-alcohol Oxidase, Chain A, domain 4"/>
    <property type="match status" value="1"/>
</dbReference>
<dbReference type="PANTHER" id="PTHR42934">
    <property type="entry name" value="GLYCOLATE OXIDASE SUBUNIT GLCD"/>
    <property type="match status" value="1"/>
</dbReference>
<dbReference type="Gene3D" id="3.30.70.2190">
    <property type="match status" value="1"/>
</dbReference>
<gene>
    <name evidence="6" type="ORF">HGMM_F50F04C32</name>
</gene>
<reference evidence="6" key="1">
    <citation type="journal article" date="2005" name="Environ. Microbiol.">
        <title>Genetic and functional properties of uncultivated thermophilic crenarchaeotes from a subsurface gold mine as revealed by analysis of genome fragments.</title>
        <authorList>
            <person name="Nunoura T."/>
            <person name="Hirayama H."/>
            <person name="Takami H."/>
            <person name="Oida H."/>
            <person name="Nishi S."/>
            <person name="Shimamura S."/>
            <person name="Suzuki Y."/>
            <person name="Inagaki F."/>
            <person name="Takai K."/>
            <person name="Nealson K.H."/>
            <person name="Horikoshi K."/>
        </authorList>
    </citation>
    <scope>NUCLEOTIDE SEQUENCE</scope>
</reference>
<organism evidence="6">
    <name type="scientific">uncultured Bacteroidota bacterium</name>
    <dbReference type="NCBI Taxonomy" id="152509"/>
    <lineage>
        <taxon>Bacteria</taxon>
        <taxon>Pseudomonadati</taxon>
        <taxon>Bacteroidota</taxon>
        <taxon>environmental samples</taxon>
    </lineage>
</organism>
<dbReference type="InterPro" id="IPR036318">
    <property type="entry name" value="FAD-bd_PCMH-like_sf"/>
</dbReference>
<dbReference type="Gene3D" id="3.30.465.10">
    <property type="match status" value="1"/>
</dbReference>
<dbReference type="AlphaFoldDB" id="H5SMT3"/>
<evidence type="ECO:0000313" key="6">
    <source>
        <dbReference type="EMBL" id="BAL57469.1"/>
    </source>
</evidence>
<protein>
    <submittedName>
        <fullName evidence="6">FAD dependent oxidoreductase</fullName>
    </submittedName>
</protein>
<proteinExistence type="predicted"/>
<dbReference type="Gene3D" id="3.30.70.2740">
    <property type="match status" value="1"/>
</dbReference>
<keyword evidence="2" id="KW-0285">Flavoprotein</keyword>
<dbReference type="InterPro" id="IPR016164">
    <property type="entry name" value="FAD-linked_Oxase-like_C"/>
</dbReference>
<evidence type="ECO:0000256" key="3">
    <source>
        <dbReference type="ARBA" id="ARBA00022827"/>
    </source>
</evidence>
<dbReference type="SUPFAM" id="SSF56176">
    <property type="entry name" value="FAD-binding/transporter-associated domain-like"/>
    <property type="match status" value="1"/>
</dbReference>
<keyword evidence="4" id="KW-0560">Oxidoreductase</keyword>
<dbReference type="InterPro" id="IPR006094">
    <property type="entry name" value="Oxid_FAD_bind_N"/>
</dbReference>
<dbReference type="GO" id="GO:0071949">
    <property type="term" value="F:FAD binding"/>
    <property type="evidence" value="ECO:0007669"/>
    <property type="project" value="InterPro"/>
</dbReference>
<name>H5SMT3_9BACT</name>
<dbReference type="PANTHER" id="PTHR42934:SF2">
    <property type="entry name" value="GLYCOLATE OXIDASE SUBUNIT GLCD"/>
    <property type="match status" value="1"/>
</dbReference>
<dbReference type="InterPro" id="IPR004113">
    <property type="entry name" value="FAD-bd_oxidored_4_C"/>
</dbReference>
<reference evidence="6" key="2">
    <citation type="journal article" date="2012" name="PLoS ONE">
        <title>A Deeply Branching Thermophilic Bacterium with an Ancient Acetyl-CoA Pathway Dominates a Subsurface Ecosystem.</title>
        <authorList>
            <person name="Takami H."/>
            <person name="Noguchi H."/>
            <person name="Takaki Y."/>
            <person name="Uchiyama I."/>
            <person name="Toyoda A."/>
            <person name="Nishi S."/>
            <person name="Chee G.-J."/>
            <person name="Arai W."/>
            <person name="Nunoura T."/>
            <person name="Itoh T."/>
            <person name="Hattori M."/>
            <person name="Takai K."/>
        </authorList>
    </citation>
    <scope>NUCLEOTIDE SEQUENCE</scope>
</reference>
<dbReference type="GO" id="GO:0016491">
    <property type="term" value="F:oxidoreductase activity"/>
    <property type="evidence" value="ECO:0007669"/>
    <property type="project" value="UniProtKB-KW"/>
</dbReference>
<evidence type="ECO:0000259" key="5">
    <source>
        <dbReference type="PROSITE" id="PS51387"/>
    </source>
</evidence>
<dbReference type="PROSITE" id="PS51387">
    <property type="entry name" value="FAD_PCMH"/>
    <property type="match status" value="1"/>
</dbReference>
<keyword evidence="3" id="KW-0274">FAD</keyword>
<dbReference type="InterPro" id="IPR051914">
    <property type="entry name" value="FAD-linked_OxidoTrans_Type4"/>
</dbReference>
<evidence type="ECO:0000256" key="4">
    <source>
        <dbReference type="ARBA" id="ARBA00023002"/>
    </source>
</evidence>
<dbReference type="InterPro" id="IPR016171">
    <property type="entry name" value="Vanillyl_alc_oxidase_C-sub2"/>
</dbReference>
<sequence length="451" mass="49548">MLPEGVDASLELRELYSHDWTEDLRFLPDAVALPESVDQLQVLLAYAYERDIPIIPAGGRTGLSGGMLPVQGGWVFSLEKLNRILTIDTHNLIAVAQAGVITQHLQEAVEAVGLFYPPDPSSRGSCTLGGNIAHNAGGVRAVKYGTTREYVLGLEAFLPDGRPLRTGSRTLKNSTGYNLTQLLVGSEGTLAVIHTATLKLLPRPRYVRTLLLGFPEARAAISAVVEVLQAGILPTAIEFMERDAVLFGEAYLQEKLYPGADAFGGLLLIEVDGNHPQVLEEEAALIEEYAFRAGARQSWYAQTAEEREHLWRLRRCLGIAVKSSGPYKEEDTVVPRTALPDLLEKVKALGKAYGFRSVCYGHVGDGNLHINILREGLPDTVWKEEVPKAIEELFRFVIGQGGAISGEHGIGWVQRRYMPLQFAPHELELMKALKRVFDPKGLLNPGKVFPE</sequence>
<dbReference type="Pfam" id="PF02913">
    <property type="entry name" value="FAD-oxidase_C"/>
    <property type="match status" value="1"/>
</dbReference>
<dbReference type="InterPro" id="IPR016166">
    <property type="entry name" value="FAD-bd_PCMH"/>
</dbReference>